<proteinExistence type="predicted"/>
<accession>A0AC34Q1Y0</accession>
<sequence length="694" mass="77638">MLNMLMEYSAWPGTLILTVATSIFVTIKIWKGCNRIKPPNGISHDEQSVETKTQKNVYKSGELKYSKLDTMSTIYPGVETLFETFLHGMQKSNNGPCLGYRPSRNAPYEFITFADVYKRSREFGSALINHFGLKPNNTTNVGIYAKNCPEWFIACLGNLRYSMVTVPLYDTLGADAAAFIVQQAEIELIIVDDIKKVQKLLDSASQMPLLKHIIVIEKEQKAFEPVESLAKSQNITLDLFENIRQIGETCLVEDNPPKPEDTYIICYTSGTTGVPKGVVLSHKNTVANYAAFVKLMLDFNTEIVNPNQLIISFLPLSHMFEQICHWCTLSFGSAIGYYSGDISHLTDDLKALRPTIFPVVPRLLNRLNDTIQSKVADAGFLSKMIFNLAVSQKRNLLKEKIVTNNSIWDKLVFNKIQQQVGGRVRLMITGSAPVSSEVLEICRISLGAIILEGYGQTEATAMTTMTWPGESEGGHCGGPAVCSLLKLGDVPELGYFAADGKGEVLIKGPCVTSGYYKAPDKTAELFDDEGFLKTGDIGQRLPSGAFKIIDRKKHIFKLAQGEYVAPEKIENVYIRSRFVQQIFVDGDSLERFLVAIIVPEPTVLIPWYKQKYNKEATLKTICEDKEAVKLILDDITKFGKDNKLNSIEQVKAIHLEPIPFSIENGLLTPTLKSKRPQLRQQYHEVIKSLYQNLQ</sequence>
<reference evidence="2" key="1">
    <citation type="submission" date="2022-11" db="UniProtKB">
        <authorList>
            <consortium name="WormBaseParasite"/>
        </authorList>
    </citation>
    <scope>IDENTIFICATION</scope>
</reference>
<organism evidence="1 2">
    <name type="scientific">Panagrolaimus sp. JU765</name>
    <dbReference type="NCBI Taxonomy" id="591449"/>
    <lineage>
        <taxon>Eukaryota</taxon>
        <taxon>Metazoa</taxon>
        <taxon>Ecdysozoa</taxon>
        <taxon>Nematoda</taxon>
        <taxon>Chromadorea</taxon>
        <taxon>Rhabditida</taxon>
        <taxon>Tylenchina</taxon>
        <taxon>Panagrolaimomorpha</taxon>
        <taxon>Panagrolaimoidea</taxon>
        <taxon>Panagrolaimidae</taxon>
        <taxon>Panagrolaimus</taxon>
    </lineage>
</organism>
<protein>
    <submittedName>
        <fullName evidence="2">Long-chain-fatty-acid--CoA ligase</fullName>
    </submittedName>
</protein>
<dbReference type="WBParaSite" id="JU765_v2.g12089.t1">
    <property type="protein sequence ID" value="JU765_v2.g12089.t1"/>
    <property type="gene ID" value="JU765_v2.g12089"/>
</dbReference>
<evidence type="ECO:0000313" key="1">
    <source>
        <dbReference type="Proteomes" id="UP000887576"/>
    </source>
</evidence>
<name>A0AC34Q1Y0_9BILA</name>
<dbReference type="Proteomes" id="UP000887576">
    <property type="component" value="Unplaced"/>
</dbReference>
<evidence type="ECO:0000313" key="2">
    <source>
        <dbReference type="WBParaSite" id="JU765_v2.g12089.t1"/>
    </source>
</evidence>